<feature type="transmembrane region" description="Helical" evidence="6">
    <location>
        <begin position="117"/>
        <end position="136"/>
    </location>
</feature>
<keyword evidence="2 6" id="KW-0812">Transmembrane</keyword>
<dbReference type="InterPro" id="IPR020846">
    <property type="entry name" value="MFS_dom"/>
</dbReference>
<proteinExistence type="predicted"/>
<dbReference type="PRINTS" id="PR01036">
    <property type="entry name" value="TCRTETB"/>
</dbReference>
<dbReference type="GO" id="GO:0022857">
    <property type="term" value="F:transmembrane transporter activity"/>
    <property type="evidence" value="ECO:0007669"/>
    <property type="project" value="InterPro"/>
</dbReference>
<dbReference type="EMBL" id="CP051006">
    <property type="protein sequence ID" value="QNT97006.1"/>
    <property type="molecule type" value="Genomic_DNA"/>
</dbReference>
<dbReference type="InterPro" id="IPR011701">
    <property type="entry name" value="MFS"/>
</dbReference>
<dbReference type="KEGG" id="sgf:HEP81_06772"/>
<evidence type="ECO:0000256" key="4">
    <source>
        <dbReference type="ARBA" id="ARBA00023136"/>
    </source>
</evidence>
<dbReference type="Gene3D" id="1.20.1720.10">
    <property type="entry name" value="Multidrug resistance protein D"/>
    <property type="match status" value="1"/>
</dbReference>
<keyword evidence="4 6" id="KW-0472">Membrane</keyword>
<reference evidence="8 9" key="1">
    <citation type="submission" date="2020-04" db="EMBL/GenBank/DDBJ databases">
        <title>Characterization and engineering of Streptomyces griseofuscus DSM40191 as a potential heterologous host for expression of BGCs.</title>
        <authorList>
            <person name="Gren T."/>
            <person name="Whitford C.M."/>
            <person name="Mohite O.S."/>
            <person name="Joergensen T.S."/>
            <person name="Nielsen J.B."/>
            <person name="Lee S.Y."/>
            <person name="Weber T."/>
        </authorList>
    </citation>
    <scope>NUCLEOTIDE SEQUENCE [LARGE SCALE GENOMIC DNA]</scope>
    <source>
        <strain evidence="8 9">DSM 40191</strain>
    </source>
</reference>
<evidence type="ECO:0000313" key="8">
    <source>
        <dbReference type="EMBL" id="QNT97006.1"/>
    </source>
</evidence>
<dbReference type="PANTHER" id="PTHR42718">
    <property type="entry name" value="MAJOR FACILITATOR SUPERFAMILY MULTIDRUG TRANSPORTER MFSC"/>
    <property type="match status" value="1"/>
</dbReference>
<feature type="transmembrane region" description="Helical" evidence="6">
    <location>
        <begin position="273"/>
        <end position="290"/>
    </location>
</feature>
<evidence type="ECO:0000259" key="7">
    <source>
        <dbReference type="PROSITE" id="PS50850"/>
    </source>
</evidence>
<feature type="transmembrane region" description="Helical" evidence="6">
    <location>
        <begin position="478"/>
        <end position="499"/>
    </location>
</feature>
<feature type="transmembrane region" description="Helical" evidence="6">
    <location>
        <begin position="311"/>
        <end position="336"/>
    </location>
</feature>
<gene>
    <name evidence="8" type="ORF">HEP81_06772</name>
</gene>
<evidence type="ECO:0000256" key="3">
    <source>
        <dbReference type="ARBA" id="ARBA00022989"/>
    </source>
</evidence>
<comment type="subcellular location">
    <subcellularLocation>
        <location evidence="1">Cell membrane</location>
        <topology evidence="1">Multi-pass membrane protein</topology>
    </subcellularLocation>
</comment>
<dbReference type="Gene3D" id="1.20.1250.20">
    <property type="entry name" value="MFS general substrate transporter like domains"/>
    <property type="match status" value="1"/>
</dbReference>
<accession>A0A7H1Q9M6</accession>
<dbReference type="GO" id="GO:0046677">
    <property type="term" value="P:response to antibiotic"/>
    <property type="evidence" value="ECO:0007669"/>
    <property type="project" value="UniProtKB-KW"/>
</dbReference>
<keyword evidence="3 6" id="KW-1133">Transmembrane helix</keyword>
<dbReference type="Proteomes" id="UP000516422">
    <property type="component" value="Chromosome"/>
</dbReference>
<dbReference type="SUPFAM" id="SSF103473">
    <property type="entry name" value="MFS general substrate transporter"/>
    <property type="match status" value="1"/>
</dbReference>
<feature type="transmembrane region" description="Helical" evidence="6">
    <location>
        <begin position="404"/>
        <end position="423"/>
    </location>
</feature>
<name>A0A7H1Q9M6_9ACTN</name>
<feature type="transmembrane region" description="Helical" evidence="6">
    <location>
        <begin position="444"/>
        <end position="466"/>
    </location>
</feature>
<evidence type="ECO:0000313" key="9">
    <source>
        <dbReference type="Proteomes" id="UP000516422"/>
    </source>
</evidence>
<dbReference type="Pfam" id="PF07690">
    <property type="entry name" value="MFS_1"/>
    <property type="match status" value="1"/>
</dbReference>
<feature type="transmembrane region" description="Helical" evidence="6">
    <location>
        <begin position="175"/>
        <end position="197"/>
    </location>
</feature>
<protein>
    <submittedName>
        <fullName evidence="8">MFS transporter</fullName>
    </submittedName>
</protein>
<evidence type="ECO:0000256" key="6">
    <source>
        <dbReference type="SAM" id="Phobius"/>
    </source>
</evidence>
<feature type="transmembrane region" description="Helical" evidence="6">
    <location>
        <begin position="241"/>
        <end position="261"/>
    </location>
</feature>
<keyword evidence="5" id="KW-0046">Antibiotic resistance</keyword>
<feature type="transmembrane region" description="Helical" evidence="6">
    <location>
        <begin position="342"/>
        <end position="365"/>
    </location>
</feature>
<feature type="transmembrane region" description="Helical" evidence="6">
    <location>
        <begin position="377"/>
        <end position="398"/>
    </location>
</feature>
<feature type="transmembrane region" description="Helical" evidence="6">
    <location>
        <begin position="142"/>
        <end position="163"/>
    </location>
</feature>
<evidence type="ECO:0000256" key="1">
    <source>
        <dbReference type="ARBA" id="ARBA00004651"/>
    </source>
</evidence>
<organism evidence="8 9">
    <name type="scientific">Streptomyces griseofuscus</name>
    <dbReference type="NCBI Taxonomy" id="146922"/>
    <lineage>
        <taxon>Bacteria</taxon>
        <taxon>Bacillati</taxon>
        <taxon>Actinomycetota</taxon>
        <taxon>Actinomycetes</taxon>
        <taxon>Kitasatosporales</taxon>
        <taxon>Streptomycetaceae</taxon>
        <taxon>Streptomyces</taxon>
    </lineage>
</organism>
<evidence type="ECO:0000256" key="5">
    <source>
        <dbReference type="ARBA" id="ARBA00023251"/>
    </source>
</evidence>
<dbReference type="AlphaFoldDB" id="A0A7H1Q9M6"/>
<dbReference type="PANTHER" id="PTHR42718:SF39">
    <property type="entry name" value="ACTINORHODIN TRANSPORTER-RELATED"/>
    <property type="match status" value="1"/>
</dbReference>
<dbReference type="PROSITE" id="PS50850">
    <property type="entry name" value="MFS"/>
    <property type="match status" value="1"/>
</dbReference>
<feature type="domain" description="Major facilitator superfamily (MFS) profile" evidence="7">
    <location>
        <begin position="51"/>
        <end position="505"/>
    </location>
</feature>
<dbReference type="CDD" id="cd17321">
    <property type="entry name" value="MFS_MMR_MDR_like"/>
    <property type="match status" value="1"/>
</dbReference>
<dbReference type="InterPro" id="IPR036259">
    <property type="entry name" value="MFS_trans_sf"/>
</dbReference>
<dbReference type="GO" id="GO:0005886">
    <property type="term" value="C:plasma membrane"/>
    <property type="evidence" value="ECO:0007669"/>
    <property type="project" value="UniProtKB-SubCell"/>
</dbReference>
<sequence length="525" mass="55183">MRRDTWCSIAGQTPTRRIFLAYPHKGRPLLSVAPMTMDTARPADDRRRWQALWVCLTAGFMTLLDSSIVNVALPSMERGLGADTAALSWVVSGYALTFGLALVPAGRLGDLRGRRTVFLYGLALFTLASAACGLATDAGWLVFFRLSQGVASGILAPQTTGLIQQMFRGTERARAFGMLGSVVGLSTAIGPPAGGLLIHLFGTDDGWRWVFYVNLPIGVAAFCAALRLLPRTPPATGRREGIDLTGVLLLGTGVLALMLPLVQEQQWTGRLKWALLPVAALLLAGFWAWERWQGWWGQAPLLDLRLFAQRSFSLGVLLNLVYFAGFTTLFFVYTLFLQNGVGYTALAAGFSSLPFACGSAIGAGVSGRLVVRHGRKLVVAGLAVVALGLLAVIATVQLVPGQGVAWAAALPLLIAGLGSGVTISPNTTLTLATVPVQRAGAAGGVLVTAQRIGSAAGIAAVGAVYFAHLANHGSPARALQLGLLTAVGIIVLALVLAVADLRERQTEPLGAVRGAARPEEHDQAV</sequence>
<feature type="transmembrane region" description="Helical" evidence="6">
    <location>
        <begin position="85"/>
        <end position="105"/>
    </location>
</feature>
<evidence type="ECO:0000256" key="2">
    <source>
        <dbReference type="ARBA" id="ARBA00022692"/>
    </source>
</evidence>
<feature type="transmembrane region" description="Helical" evidence="6">
    <location>
        <begin position="51"/>
        <end position="73"/>
    </location>
</feature>
<feature type="transmembrane region" description="Helical" evidence="6">
    <location>
        <begin position="209"/>
        <end position="229"/>
    </location>
</feature>